<dbReference type="Proteomes" id="UP000683360">
    <property type="component" value="Unassembled WGS sequence"/>
</dbReference>
<dbReference type="EMBL" id="CAJPWZ010000962">
    <property type="protein sequence ID" value="CAG2204535.1"/>
    <property type="molecule type" value="Genomic_DNA"/>
</dbReference>
<keyword evidence="2" id="KW-1185">Reference proteome</keyword>
<protein>
    <submittedName>
        <fullName evidence="1">Uncharacterized protein</fullName>
    </submittedName>
</protein>
<accession>A0A8S3R5V1</accession>
<reference evidence="1" key="1">
    <citation type="submission" date="2021-03" db="EMBL/GenBank/DDBJ databases">
        <authorList>
            <person name="Bekaert M."/>
        </authorList>
    </citation>
    <scope>NUCLEOTIDE SEQUENCE</scope>
</reference>
<proteinExistence type="predicted"/>
<gene>
    <name evidence="1" type="ORF">MEDL_18979</name>
</gene>
<evidence type="ECO:0000313" key="1">
    <source>
        <dbReference type="EMBL" id="CAG2204535.1"/>
    </source>
</evidence>
<name>A0A8S3R5V1_MYTED</name>
<comment type="caution">
    <text evidence="1">The sequence shown here is derived from an EMBL/GenBank/DDBJ whole genome shotgun (WGS) entry which is preliminary data.</text>
</comment>
<dbReference type="AlphaFoldDB" id="A0A8S3R5V1"/>
<organism evidence="1 2">
    <name type="scientific">Mytilus edulis</name>
    <name type="common">Blue mussel</name>
    <dbReference type="NCBI Taxonomy" id="6550"/>
    <lineage>
        <taxon>Eukaryota</taxon>
        <taxon>Metazoa</taxon>
        <taxon>Spiralia</taxon>
        <taxon>Lophotrochozoa</taxon>
        <taxon>Mollusca</taxon>
        <taxon>Bivalvia</taxon>
        <taxon>Autobranchia</taxon>
        <taxon>Pteriomorphia</taxon>
        <taxon>Mytilida</taxon>
        <taxon>Mytiloidea</taxon>
        <taxon>Mytilidae</taxon>
        <taxon>Mytilinae</taxon>
        <taxon>Mytilus</taxon>
    </lineage>
</organism>
<sequence>MTWKSSISQPIQTVVHIRQQLIYTMKAQQKPNQHTSWIHGTCQKSPAFHKENSRLCEILKGNTVKLRTQIQNKLAINLSERCHGQICKAFDKYGNDTYLIRNKLTFAADAIGIQISCQKVHGGDGDQEDNNLFHGDRYHQQEDSVNSQNETGCTLVKDFVLPPKVKGKIKLTKAESNAVENGVLRPQQ</sequence>
<evidence type="ECO:0000313" key="2">
    <source>
        <dbReference type="Proteomes" id="UP000683360"/>
    </source>
</evidence>